<reference evidence="1" key="1">
    <citation type="submission" date="2020-11" db="EMBL/GenBank/DDBJ databases">
        <authorList>
            <consortium name="DOE Joint Genome Institute"/>
            <person name="Ahrendt S."/>
            <person name="Riley R."/>
            <person name="Andreopoulos W."/>
            <person name="LaButti K."/>
            <person name="Pangilinan J."/>
            <person name="Ruiz-duenas F.J."/>
            <person name="Barrasa J.M."/>
            <person name="Sanchez-Garcia M."/>
            <person name="Camarero S."/>
            <person name="Miyauchi S."/>
            <person name="Serrano A."/>
            <person name="Linde D."/>
            <person name="Babiker R."/>
            <person name="Drula E."/>
            <person name="Ayuso-Fernandez I."/>
            <person name="Pacheco R."/>
            <person name="Padilla G."/>
            <person name="Ferreira P."/>
            <person name="Barriuso J."/>
            <person name="Kellner H."/>
            <person name="Castanera R."/>
            <person name="Alfaro M."/>
            <person name="Ramirez L."/>
            <person name="Pisabarro A.G."/>
            <person name="Kuo A."/>
            <person name="Tritt A."/>
            <person name="Lipzen A."/>
            <person name="He G."/>
            <person name="Yan M."/>
            <person name="Ng V."/>
            <person name="Cullen D."/>
            <person name="Martin F."/>
            <person name="Rosso M.-N."/>
            <person name="Henrissat B."/>
            <person name="Hibbett D."/>
            <person name="Martinez A.T."/>
            <person name="Grigoriev I.V."/>
        </authorList>
    </citation>
    <scope>NUCLEOTIDE SEQUENCE</scope>
    <source>
        <strain evidence="1">AH 44721</strain>
    </source>
</reference>
<comment type="caution">
    <text evidence="1">The sequence shown here is derived from an EMBL/GenBank/DDBJ whole genome shotgun (WGS) entry which is preliminary data.</text>
</comment>
<keyword evidence="2" id="KW-1185">Reference proteome</keyword>
<sequence length="194" mass="21773">MQTGAEAATTETSASSKSNIRRQCERLDDFGFNMDIILSDESRLKNAFASDNPFLSALENYEDRVFKGHDATSMQLRSLLGMKTEYQHLSPDLAAKVAQLAQTPAPTSTTHEELFSLVSAYAMIERMYQYSKPDTTILPSKIIPKRLEKSMVDTFKIPYFEKLYDIPTLLRQIRQDAANMLASTQMASTPAKTA</sequence>
<dbReference type="EMBL" id="JADNYJ010000450">
    <property type="protein sequence ID" value="KAF8869409.1"/>
    <property type="molecule type" value="Genomic_DNA"/>
</dbReference>
<proteinExistence type="predicted"/>
<dbReference type="Proteomes" id="UP000724874">
    <property type="component" value="Unassembled WGS sequence"/>
</dbReference>
<evidence type="ECO:0000313" key="2">
    <source>
        <dbReference type="Proteomes" id="UP000724874"/>
    </source>
</evidence>
<accession>A0A9P5TFU1</accession>
<evidence type="ECO:0000313" key="1">
    <source>
        <dbReference type="EMBL" id="KAF8869409.1"/>
    </source>
</evidence>
<dbReference type="AlphaFoldDB" id="A0A9P5TFU1"/>
<name>A0A9P5TFU1_GYMJU</name>
<protein>
    <submittedName>
        <fullName evidence="1">Uncharacterized protein</fullName>
    </submittedName>
</protein>
<gene>
    <name evidence="1" type="ORF">CPB84DRAFT_1856393</name>
</gene>
<organism evidence="1 2">
    <name type="scientific">Gymnopilus junonius</name>
    <name type="common">Spectacular rustgill mushroom</name>
    <name type="synonym">Gymnopilus spectabilis subsp. junonius</name>
    <dbReference type="NCBI Taxonomy" id="109634"/>
    <lineage>
        <taxon>Eukaryota</taxon>
        <taxon>Fungi</taxon>
        <taxon>Dikarya</taxon>
        <taxon>Basidiomycota</taxon>
        <taxon>Agaricomycotina</taxon>
        <taxon>Agaricomycetes</taxon>
        <taxon>Agaricomycetidae</taxon>
        <taxon>Agaricales</taxon>
        <taxon>Agaricineae</taxon>
        <taxon>Hymenogastraceae</taxon>
        <taxon>Gymnopilus</taxon>
    </lineage>
</organism>